<feature type="domain" description="FAD-binding" evidence="3">
    <location>
        <begin position="2"/>
        <end position="341"/>
    </location>
</feature>
<evidence type="ECO:0000313" key="5">
    <source>
        <dbReference type="Proteomes" id="UP000199035"/>
    </source>
</evidence>
<dbReference type="Gene3D" id="3.50.50.60">
    <property type="entry name" value="FAD/NAD(P)-binding domain"/>
    <property type="match status" value="1"/>
</dbReference>
<gene>
    <name evidence="4" type="ORF">SAMN05421643_105106</name>
</gene>
<dbReference type="PANTHER" id="PTHR13789:SF309">
    <property type="entry name" value="PUTATIVE (AFU_ORTHOLOGUE AFUA_6G14510)-RELATED"/>
    <property type="match status" value="1"/>
</dbReference>
<dbReference type="Pfam" id="PF01494">
    <property type="entry name" value="FAD_binding_3"/>
    <property type="match status" value="1"/>
</dbReference>
<keyword evidence="1" id="KW-0560">Oxidoreductase</keyword>
<name>A0A1H3HYA0_9GAMM</name>
<evidence type="ECO:0000313" key="4">
    <source>
        <dbReference type="EMBL" id="SDY20441.1"/>
    </source>
</evidence>
<dbReference type="RefSeq" id="WP_092688614.1">
    <property type="nucleotide sequence ID" value="NZ_FNPK01000005.1"/>
</dbReference>
<protein>
    <submittedName>
        <fullName evidence="4">2-polyprenyl-6-methoxyphenol hydroxylase</fullName>
    </submittedName>
</protein>
<reference evidence="5" key="1">
    <citation type="submission" date="2016-10" db="EMBL/GenBank/DDBJ databases">
        <authorList>
            <person name="Varghese N."/>
            <person name="Submissions S."/>
        </authorList>
    </citation>
    <scope>NUCLEOTIDE SEQUENCE [LARGE SCALE GENOMIC DNA]</scope>
    <source>
        <strain evidence="5">ANC 5109</strain>
    </source>
</reference>
<dbReference type="EMBL" id="FNPK01000005">
    <property type="protein sequence ID" value="SDY20441.1"/>
    <property type="molecule type" value="Genomic_DNA"/>
</dbReference>
<keyword evidence="5" id="KW-1185">Reference proteome</keyword>
<dbReference type="SUPFAM" id="SSF51905">
    <property type="entry name" value="FAD/NAD(P)-binding domain"/>
    <property type="match status" value="1"/>
</dbReference>
<dbReference type="STRING" id="595670.SAMN05421643_105106"/>
<dbReference type="InterPro" id="IPR002938">
    <property type="entry name" value="FAD-bd"/>
</dbReference>
<dbReference type="InterPro" id="IPR050493">
    <property type="entry name" value="FAD-dep_Monooxygenase_BioMet"/>
</dbReference>
<dbReference type="Proteomes" id="UP000199035">
    <property type="component" value="Unassembled WGS sequence"/>
</dbReference>
<sequence length="374" mass="41520">MKILVLGGGIGGMAAAIKLKQSNHDIELVEKSEDWKALGTGLTLSVLTLRALCDLGVQDEIAAQGFVHDGVDIYDQNGNFIRTVLSKRVIADDFPSEGAILRPVLHDILSSKVRSLDIPVFLGDSVASLQSTLEHGSFVQFESGRTAHYDLVIGADGVFSKLRQLLMPEQAAPEYTGQACWRLQFDRPEDIVRGRMFQSEKIKVGFNPCSPTQMYMYMMECVPKDQVWREPEVLPKMAKELLHEFEAVLKPYIDSIDENTPIIYRPLERVMVNSNWHRGSTILIGDAVHATTPHLGSGAGLAVEDAIVLAKLLDEYGDDLETVFEQFMQKRLARAQFVVETSGEIGRMEIEGGSMLERSMLLAKGFEQVTSAYL</sequence>
<keyword evidence="2" id="KW-0503">Monooxygenase</keyword>
<dbReference type="AlphaFoldDB" id="A0A1H3HYA0"/>
<evidence type="ECO:0000259" key="3">
    <source>
        <dbReference type="Pfam" id="PF01494"/>
    </source>
</evidence>
<evidence type="ECO:0000256" key="1">
    <source>
        <dbReference type="ARBA" id="ARBA00023002"/>
    </source>
</evidence>
<proteinExistence type="predicted"/>
<dbReference type="InterPro" id="IPR036188">
    <property type="entry name" value="FAD/NAD-bd_sf"/>
</dbReference>
<dbReference type="GO" id="GO:0004497">
    <property type="term" value="F:monooxygenase activity"/>
    <property type="evidence" value="ECO:0007669"/>
    <property type="project" value="UniProtKB-KW"/>
</dbReference>
<evidence type="ECO:0000256" key="2">
    <source>
        <dbReference type="ARBA" id="ARBA00023033"/>
    </source>
</evidence>
<dbReference type="NCBIfam" id="NF005313">
    <property type="entry name" value="PRK06847.1"/>
    <property type="match status" value="1"/>
</dbReference>
<dbReference type="PANTHER" id="PTHR13789">
    <property type="entry name" value="MONOOXYGENASE"/>
    <property type="match status" value="1"/>
</dbReference>
<accession>A0A1H3HYA0</accession>
<dbReference type="GO" id="GO:0071949">
    <property type="term" value="F:FAD binding"/>
    <property type="evidence" value="ECO:0007669"/>
    <property type="project" value="InterPro"/>
</dbReference>
<dbReference type="PRINTS" id="PR00420">
    <property type="entry name" value="RNGMNOXGNASE"/>
</dbReference>
<organism evidence="4 5">
    <name type="scientific">Acinetobacter kyonggiensis</name>
    <dbReference type="NCBI Taxonomy" id="595670"/>
    <lineage>
        <taxon>Bacteria</taxon>
        <taxon>Pseudomonadati</taxon>
        <taxon>Pseudomonadota</taxon>
        <taxon>Gammaproteobacteria</taxon>
        <taxon>Moraxellales</taxon>
        <taxon>Moraxellaceae</taxon>
        <taxon>Acinetobacter</taxon>
    </lineage>
</organism>